<keyword evidence="2" id="KW-0472">Membrane</keyword>
<accession>A0AAW9RHS6</accession>
<feature type="chain" id="PRO_5043600538" evidence="3">
    <location>
        <begin position="34"/>
        <end position="462"/>
    </location>
</feature>
<dbReference type="Pfam" id="PF18203">
    <property type="entry name" value="IPTL-CTERM"/>
    <property type="match status" value="1"/>
</dbReference>
<dbReference type="RefSeq" id="WP_354696664.1">
    <property type="nucleotide sequence ID" value="NZ_JAZHOG010000013.1"/>
</dbReference>
<evidence type="ECO:0000259" key="4">
    <source>
        <dbReference type="Pfam" id="PF18203"/>
    </source>
</evidence>
<feature type="domain" description="IPTL-CTERM protein sorting" evidence="4">
    <location>
        <begin position="435"/>
        <end position="460"/>
    </location>
</feature>
<keyword evidence="2" id="KW-1133">Transmembrane helix</keyword>
<reference evidence="5 6" key="1">
    <citation type="submission" date="2024-02" db="EMBL/GenBank/DDBJ databases">
        <title>A novel Wenzhouxiangellaceae bacterium, isolated from coastal sediments.</title>
        <authorList>
            <person name="Du Z.-J."/>
            <person name="Ye Y.-Q."/>
            <person name="Zhang X.-Y."/>
        </authorList>
    </citation>
    <scope>NUCLEOTIDE SEQUENCE [LARGE SCALE GENOMIC DNA]</scope>
    <source>
        <strain evidence="5 6">CH-27</strain>
    </source>
</reference>
<name>A0AAW9RHS6_9GAMM</name>
<proteinExistence type="predicted"/>
<dbReference type="AlphaFoldDB" id="A0AAW9RHS6"/>
<protein>
    <submittedName>
        <fullName evidence="5">IPTL-CTERM sorting domain-containing protein</fullName>
    </submittedName>
</protein>
<feature type="signal peptide" evidence="3">
    <location>
        <begin position="1"/>
        <end position="33"/>
    </location>
</feature>
<evidence type="ECO:0000256" key="3">
    <source>
        <dbReference type="SAM" id="SignalP"/>
    </source>
</evidence>
<dbReference type="Proteomes" id="UP001359886">
    <property type="component" value="Unassembled WGS sequence"/>
</dbReference>
<keyword evidence="2" id="KW-0812">Transmembrane</keyword>
<sequence length="462" mass="48736">MNLIRSTKPIRLSRSVGFSLALMGVMAVTPQFAESQVLQCEPEITVQALGGPVFLLGETVRISADIGAGAVSGSQTPPDYLDIDKFTYLLDCSLGDTFPTCTDAGNTVMYANNIVSDCVDSAGAPANLQTSIVGNSVEFTTQSGLPIRNNANTTCNVEFDVVVNGIADDNPSATIVEILGFLDTDGQCSNGLAAGESASLSFDITARRAQFRVTKDFSDDNPAGVDVHISCNTGLPLDQSQTISEFGDNGFDSVTFVVDAFDAGELDCHITEDPVPDGYSESYSAGTETGVAATVEDDAEGCHFLEVQEGLFTCEITDTLDPVVIDVTKEWYGDLESAGVYPSADADWSCQNVRSSPTDTTLGNENGSLYFKGNPDTDSTGPIYPDYDGSSVCTVVEDVSFGPVETDDSDCASLPISLGMGNSCTITNTVFFEGIPTLSQYGLAVLALLMLGVGMVGFRRYT</sequence>
<evidence type="ECO:0000313" key="5">
    <source>
        <dbReference type="EMBL" id="MEJ8569341.1"/>
    </source>
</evidence>
<evidence type="ECO:0000256" key="1">
    <source>
        <dbReference type="SAM" id="MobiDB-lite"/>
    </source>
</evidence>
<evidence type="ECO:0000256" key="2">
    <source>
        <dbReference type="SAM" id="Phobius"/>
    </source>
</evidence>
<dbReference type="NCBIfam" id="TIGR04174">
    <property type="entry name" value="IPTL_CTERM"/>
    <property type="match status" value="1"/>
</dbReference>
<dbReference type="EMBL" id="JAZHOG010000013">
    <property type="protein sequence ID" value="MEJ8569341.1"/>
    <property type="molecule type" value="Genomic_DNA"/>
</dbReference>
<comment type="caution">
    <text evidence="5">The sequence shown here is derived from an EMBL/GenBank/DDBJ whole genome shotgun (WGS) entry which is preliminary data.</text>
</comment>
<feature type="compositionally biased region" description="Polar residues" evidence="1">
    <location>
        <begin position="352"/>
        <end position="367"/>
    </location>
</feature>
<keyword evidence="3" id="KW-0732">Signal</keyword>
<keyword evidence="6" id="KW-1185">Reference proteome</keyword>
<organism evidence="5 6">
    <name type="scientific">Elongatibacter sediminis</name>
    <dbReference type="NCBI Taxonomy" id="3119006"/>
    <lineage>
        <taxon>Bacteria</taxon>
        <taxon>Pseudomonadati</taxon>
        <taxon>Pseudomonadota</taxon>
        <taxon>Gammaproteobacteria</taxon>
        <taxon>Chromatiales</taxon>
        <taxon>Wenzhouxiangellaceae</taxon>
        <taxon>Elongatibacter</taxon>
    </lineage>
</organism>
<feature type="transmembrane region" description="Helical" evidence="2">
    <location>
        <begin position="438"/>
        <end position="458"/>
    </location>
</feature>
<gene>
    <name evidence="5" type="ORF">V3330_17075</name>
</gene>
<feature type="region of interest" description="Disordered" evidence="1">
    <location>
        <begin position="352"/>
        <end position="383"/>
    </location>
</feature>
<evidence type="ECO:0000313" key="6">
    <source>
        <dbReference type="Proteomes" id="UP001359886"/>
    </source>
</evidence>
<dbReference type="InterPro" id="IPR026442">
    <property type="entry name" value="IPTL_CTERM"/>
</dbReference>